<dbReference type="Pfam" id="PF06763">
    <property type="entry name" value="Minor_tail_Z"/>
    <property type="match status" value="1"/>
</dbReference>
<sequence length="187" mass="20621">MITVSAEQMERAELLLKGIPKGVEKAVAAALNRAAEGARTAAVKKVRERYYIKAKDVRDTIEIKKATISNPVALIRASGSPIALSKFRITPSAPPAKRRKKPIIARVVRGEGGPIKGAFVARMQSGHIGVFRRVGKERLPITELYGPSVPQMLGHETVTEYIEQIARERLESRLEHEINRILRGVGK</sequence>
<accession>A0A1L8CRQ6</accession>
<reference evidence="2" key="1">
    <citation type="submission" date="2016-12" db="EMBL/GenBank/DDBJ databases">
        <title>Draft Genome Sequences od Carboxydothermus pertinax and islandicus, Hydrogenogenic Carboxydotrophic Bacteria.</title>
        <authorList>
            <person name="Fukuyama Y."/>
            <person name="Ohmae K."/>
            <person name="Yoneda Y."/>
            <person name="Yoshida T."/>
            <person name="Sako Y."/>
        </authorList>
    </citation>
    <scope>NUCLEOTIDE SEQUENCE [LARGE SCALE GENOMIC DNA]</scope>
    <source>
        <strain evidence="2">Ug1</strain>
    </source>
</reference>
<name>A0A1L8CRQ6_9THEO</name>
<evidence type="ECO:0000313" key="2">
    <source>
        <dbReference type="Proteomes" id="UP000187485"/>
    </source>
</evidence>
<gene>
    <name evidence="1" type="ORF">cpu_01160</name>
</gene>
<dbReference type="InterPro" id="IPR010633">
    <property type="entry name" value="Phage_lambda_GpZ"/>
</dbReference>
<evidence type="ECO:0008006" key="3">
    <source>
        <dbReference type="Google" id="ProtNLM"/>
    </source>
</evidence>
<comment type="caution">
    <text evidence="1">The sequence shown here is derived from an EMBL/GenBank/DDBJ whole genome shotgun (WGS) entry which is preliminary data.</text>
</comment>
<dbReference type="RefSeq" id="WP_075858057.1">
    <property type="nucleotide sequence ID" value="NZ_BDJK01000003.1"/>
</dbReference>
<dbReference type="STRING" id="870242.cpu_01160"/>
<dbReference type="EMBL" id="BDJK01000003">
    <property type="protein sequence ID" value="GAV21606.1"/>
    <property type="molecule type" value="Genomic_DNA"/>
</dbReference>
<proteinExistence type="predicted"/>
<evidence type="ECO:0000313" key="1">
    <source>
        <dbReference type="EMBL" id="GAV21606.1"/>
    </source>
</evidence>
<keyword evidence="2" id="KW-1185">Reference proteome</keyword>
<protein>
    <recommendedName>
        <fullName evidence="3">Prophage minor tail protein Z</fullName>
    </recommendedName>
</protein>
<organism evidence="1 2">
    <name type="scientific">Carboxydothermus pertinax</name>
    <dbReference type="NCBI Taxonomy" id="870242"/>
    <lineage>
        <taxon>Bacteria</taxon>
        <taxon>Bacillati</taxon>
        <taxon>Bacillota</taxon>
        <taxon>Clostridia</taxon>
        <taxon>Thermoanaerobacterales</taxon>
        <taxon>Thermoanaerobacteraceae</taxon>
        <taxon>Carboxydothermus</taxon>
    </lineage>
</organism>
<dbReference type="OrthoDB" id="5518677at2"/>
<dbReference type="AlphaFoldDB" id="A0A1L8CRQ6"/>
<dbReference type="Proteomes" id="UP000187485">
    <property type="component" value="Unassembled WGS sequence"/>
</dbReference>